<protein>
    <submittedName>
        <fullName evidence="1">Uncharacterized protein</fullName>
    </submittedName>
</protein>
<dbReference type="Proteomes" id="UP000198598">
    <property type="component" value="Unassembled WGS sequence"/>
</dbReference>
<evidence type="ECO:0000313" key="1">
    <source>
        <dbReference type="EMBL" id="SFE18820.1"/>
    </source>
</evidence>
<gene>
    <name evidence="1" type="ORF">SAMN05216167_11160</name>
</gene>
<dbReference type="OrthoDB" id="9088272at2"/>
<organism evidence="1 2">
    <name type="scientific">Spirosoma endophyticum</name>
    <dbReference type="NCBI Taxonomy" id="662367"/>
    <lineage>
        <taxon>Bacteria</taxon>
        <taxon>Pseudomonadati</taxon>
        <taxon>Bacteroidota</taxon>
        <taxon>Cytophagia</taxon>
        <taxon>Cytophagales</taxon>
        <taxon>Cytophagaceae</taxon>
        <taxon>Spirosoma</taxon>
    </lineage>
</organism>
<dbReference type="EMBL" id="FOLQ01000011">
    <property type="protein sequence ID" value="SFE18820.1"/>
    <property type="molecule type" value="Genomic_DNA"/>
</dbReference>
<evidence type="ECO:0000313" key="2">
    <source>
        <dbReference type="Proteomes" id="UP000198598"/>
    </source>
</evidence>
<proteinExistence type="predicted"/>
<dbReference type="STRING" id="662367.SAMN05216167_11160"/>
<keyword evidence="2" id="KW-1185">Reference proteome</keyword>
<reference evidence="1 2" key="1">
    <citation type="submission" date="2016-10" db="EMBL/GenBank/DDBJ databases">
        <authorList>
            <person name="de Groot N.N."/>
        </authorList>
    </citation>
    <scope>NUCLEOTIDE SEQUENCE [LARGE SCALE GENOMIC DNA]</scope>
    <source>
        <strain evidence="1 2">DSM 26130</strain>
    </source>
</reference>
<sequence>MEKIMPKPTRLPDRKPGWWIGRGTLLFLFIWISVDLFVSQPHSIREFDPTEVAQLETAMWRSYYDRKPVLLFWQLASGLRQQFHAPFWRSFTLGFQATKAAFVFKKGTSQLEYQKTLPDLITYYEAIQKLSTDSFNVSKVANLELEWWIVHRQRERYSYNDLANALGQTSAALYDQPAASFATYGRLRADAMRLCDEVRRHPGGATEADWQRINRELEQAWGSLHEVVRVPRL</sequence>
<accession>A0A1I1YLE8</accession>
<dbReference type="RefSeq" id="WP_093830693.1">
    <property type="nucleotide sequence ID" value="NZ_FOLQ01000011.1"/>
</dbReference>
<dbReference type="AlphaFoldDB" id="A0A1I1YLE8"/>
<name>A0A1I1YLE8_9BACT</name>